<dbReference type="SUPFAM" id="SSF55729">
    <property type="entry name" value="Acyl-CoA N-acyltransferases (Nat)"/>
    <property type="match status" value="1"/>
</dbReference>
<evidence type="ECO:0000259" key="1">
    <source>
        <dbReference type="PROSITE" id="PS51186"/>
    </source>
</evidence>
<protein>
    <submittedName>
        <fullName evidence="2">GNAT family N-acetyltransferase</fullName>
    </submittedName>
</protein>
<dbReference type="PROSITE" id="PS51186">
    <property type="entry name" value="GNAT"/>
    <property type="match status" value="1"/>
</dbReference>
<feature type="domain" description="N-acetyltransferase" evidence="1">
    <location>
        <begin position="172"/>
        <end position="333"/>
    </location>
</feature>
<dbReference type="GO" id="GO:0016747">
    <property type="term" value="F:acyltransferase activity, transferring groups other than amino-acyl groups"/>
    <property type="evidence" value="ECO:0007669"/>
    <property type="project" value="InterPro"/>
</dbReference>
<proteinExistence type="predicted"/>
<dbReference type="AlphaFoldDB" id="A0A6B1DQU2"/>
<gene>
    <name evidence="2" type="ORF">F4Y08_04150</name>
</gene>
<name>A0A6B1DQU2_9CHLR</name>
<dbReference type="EMBL" id="VXPY01000026">
    <property type="protein sequence ID" value="MYD89521.1"/>
    <property type="molecule type" value="Genomic_DNA"/>
</dbReference>
<dbReference type="InterPro" id="IPR016181">
    <property type="entry name" value="Acyl_CoA_acyltransferase"/>
</dbReference>
<evidence type="ECO:0000313" key="2">
    <source>
        <dbReference type="EMBL" id="MYD89521.1"/>
    </source>
</evidence>
<dbReference type="InterPro" id="IPR000182">
    <property type="entry name" value="GNAT_dom"/>
</dbReference>
<organism evidence="2">
    <name type="scientific">Caldilineaceae bacterium SB0662_bin_9</name>
    <dbReference type="NCBI Taxonomy" id="2605258"/>
    <lineage>
        <taxon>Bacteria</taxon>
        <taxon>Bacillati</taxon>
        <taxon>Chloroflexota</taxon>
        <taxon>Caldilineae</taxon>
        <taxon>Caldilineales</taxon>
        <taxon>Caldilineaceae</taxon>
    </lineage>
</organism>
<dbReference type="CDD" id="cd04301">
    <property type="entry name" value="NAT_SF"/>
    <property type="match status" value="1"/>
</dbReference>
<reference evidence="2" key="1">
    <citation type="submission" date="2019-09" db="EMBL/GenBank/DDBJ databases">
        <title>Characterisation of the sponge microbiome using genome-centric metagenomics.</title>
        <authorList>
            <person name="Engelberts J.P."/>
            <person name="Robbins S.J."/>
            <person name="De Goeij J.M."/>
            <person name="Aranda M."/>
            <person name="Bell S.C."/>
            <person name="Webster N.S."/>
        </authorList>
    </citation>
    <scope>NUCLEOTIDE SEQUENCE</scope>
    <source>
        <strain evidence="2">SB0662_bin_9</strain>
    </source>
</reference>
<sequence length="333" mass="38224">MEFRIRPFNPVDEEYLVCLAIGNACWPEYPPNTLEQWKYRDETARKDKFRARFVLTLDGVIIGYGDVSDPYWLNVEGRIQFSHMVHPDHEELVVYRLPVHSHVERHVLKLISDRPTEVLLTGSREDKTARVNWLIDNGYAAVMRYPSSSLDVATFDFDAWQGFVEKVESSGIEFHTLTHLQEHDPDWHAKLHEAWVEIDLDVPGPNEPKPVPVDEFDKMLKSPSLRPETNLIAVDNSSLPESSPRFGPYAGLTCVNPALSDSSVWDIWLTGVRRNWRRRGIATAIKLKSIAQARDMGGARLETGNEENNPMYDINIKLGFKPSPAWQDYEKQL</sequence>
<comment type="caution">
    <text evidence="2">The sequence shown here is derived from an EMBL/GenBank/DDBJ whole genome shotgun (WGS) entry which is preliminary data.</text>
</comment>
<keyword evidence="2" id="KW-0808">Transferase</keyword>
<dbReference type="Gene3D" id="3.40.630.30">
    <property type="match status" value="1"/>
</dbReference>
<accession>A0A6B1DQU2</accession>